<evidence type="ECO:0000313" key="2">
    <source>
        <dbReference type="EMBL" id="UFZ08087.1"/>
    </source>
</evidence>
<dbReference type="Proteomes" id="UP001431010">
    <property type="component" value="Chromosome"/>
</dbReference>
<evidence type="ECO:0000313" key="3">
    <source>
        <dbReference type="Proteomes" id="UP001431010"/>
    </source>
</evidence>
<organism evidence="2 3">
    <name type="scientific">Bradyrhizobium ontarionense</name>
    <dbReference type="NCBI Taxonomy" id="2898149"/>
    <lineage>
        <taxon>Bacteria</taxon>
        <taxon>Pseudomonadati</taxon>
        <taxon>Pseudomonadota</taxon>
        <taxon>Alphaproteobacteria</taxon>
        <taxon>Hyphomicrobiales</taxon>
        <taxon>Nitrobacteraceae</taxon>
        <taxon>Bradyrhizobium</taxon>
    </lineage>
</organism>
<feature type="domain" description="Swt1-like HEPN" evidence="1">
    <location>
        <begin position="12"/>
        <end position="118"/>
    </location>
</feature>
<proteinExistence type="predicted"/>
<dbReference type="EMBL" id="CP088156">
    <property type="protein sequence ID" value="UFZ08087.1"/>
    <property type="molecule type" value="Genomic_DNA"/>
</dbReference>
<dbReference type="RefSeq" id="WP_231327536.1">
    <property type="nucleotide sequence ID" value="NZ_CP088156.1"/>
</dbReference>
<reference evidence="2" key="1">
    <citation type="journal article" date="2024" name="Antonie Van Leeuwenhoek">
        <title>Bradyrhizobium ontarionense sp. nov., a novel bacterial symbiont isolated from Aeschynomene indica (Indian jointvetch), harbours photosynthesis, nitrogen fixation and nitrous oxide (N2O) reductase genes.</title>
        <authorList>
            <person name="Bromfield E.S.P."/>
            <person name="Cloutier S."/>
        </authorList>
    </citation>
    <scope>NUCLEOTIDE SEQUENCE</scope>
    <source>
        <strain evidence="2">A19</strain>
    </source>
</reference>
<dbReference type="Pfam" id="PF04465">
    <property type="entry name" value="DUF499"/>
    <property type="match status" value="1"/>
</dbReference>
<protein>
    <submittedName>
        <fullName evidence="2">DUF499 domain-containing protein</fullName>
    </submittedName>
</protein>
<accession>A0ABY3RLZ7</accession>
<keyword evidence="3" id="KW-1185">Reference proteome</keyword>
<dbReference type="InterPro" id="IPR041650">
    <property type="entry name" value="HEPN_Swt1"/>
</dbReference>
<dbReference type="InterPro" id="IPR007555">
    <property type="entry name" value="DUF499"/>
</dbReference>
<evidence type="ECO:0000259" key="1">
    <source>
        <dbReference type="Pfam" id="PF18731"/>
    </source>
</evidence>
<sequence>MSGFGSNQRINQALLLLTKVLQPYVEKRMRDAYRGNWQQNLSVADGTDRSKPLDAYALLKTMVDNWQHAFRDGLKPIVRNHVSLALAARNDMAHASGTIADTDAISYLRSIQAVVDAIEPKSVAGIKALLDDQTKAMAEAMGVTTEVAAKTIAAPQQQTLDLVDSKYSWKPWRDVSPPHADVMAARFQEAEFAADLSTVARGEGAETYRDPREFYRITYITGGLRKVLQSAIERLAGKGGDPVIGLQTSFGGGKTHTMLALYHLASAKNPETLPGLADIFKDAAVATLPIRSRPVVFVGTAAGANQPFTVEGARTVKTLWGLIAVKLGGWKAYETIKSSDEARTNPGSDAMIAILKQAAPCLILLDEVVAYARNLEGISYDGFVSFLQSLTEAASAVRGVLVVGSLPESGAEVGNQRGREALLALEKVFGRVQSAWSPAQGTETYEIIRRRLFQELDPEGEKARDQAVKAFTSYYRNNAGEFPSGVRERAYEVQLTASYPVHPELFSMLQTDWAGLERFQKTRGVLKMMAQIVYRLWRDGHAAPMILPGDVPLTDDKVRTNALVPLPTGYDAVISKEVAGDLSKSAQIEARSPAIGKNRAVTRAATALLMATAPHGSTNKGMEIARLRLACAIPGEQPSQFSEALRRLGENAAYLYSSGENYWFSPIASLNQEAEDRAKAILSDDVEEDIITLIRTEERHKGTGFLRVHGAPDDPLGIDDAYEAALVLLPPSAWQRGRDPDTPAMALAADIVEHKGPGQRRNRNRLAFLAADQATLEDIQNVVRKKLAWASIVRDAHGVLQLPPAQEGDARKKLGEQEAAALNAVRRGWKHLLLPQEPHPGSSYAARGFDLEPVALTNRGNDPVPLAQLAWKKCEDDGLIVARLGVLDNDLSKVWQPNQPHVAVRQLRDWFAQFPYLSKLREPQVLAKAISEALARSDAKYAIAEQFDEARGEYVGLRLAQLVTIDLNSDVLLVRREAAEAQLAKQVPQTPSLGAGNYVEIATGQPSPSGALPTSPTPAARPRRFYAKVTLDPNRPTPQISNIAQSILSELDRARGTTITLVLDIAADTVDGFSEDIENIVRDNAASLRITDFGFEKE</sequence>
<name>A0ABY3RLZ7_9BRAD</name>
<dbReference type="Pfam" id="PF18731">
    <property type="entry name" value="HEPN_Swt1"/>
    <property type="match status" value="1"/>
</dbReference>
<gene>
    <name evidence="2" type="ORF">LQG66_18125</name>
</gene>